<reference evidence="2" key="1">
    <citation type="journal article" date="2012" name="PLoS Genet.">
        <title>The genomes of the fungal plant pathogens Cladosporium fulvum and Dothistroma septosporum reveal adaptation to different hosts and lifestyles but also signatures of common ancestry.</title>
        <authorList>
            <person name="de Wit P.J.G.M."/>
            <person name="van der Burgt A."/>
            <person name="Oekmen B."/>
            <person name="Stergiopoulos I."/>
            <person name="Abd-Elsalam K.A."/>
            <person name="Aerts A.L."/>
            <person name="Bahkali A.H."/>
            <person name="Beenen H.G."/>
            <person name="Chettri P."/>
            <person name="Cox M.P."/>
            <person name="Datema E."/>
            <person name="de Vries R.P."/>
            <person name="Dhillon B."/>
            <person name="Ganley A.R."/>
            <person name="Griffiths S.A."/>
            <person name="Guo Y."/>
            <person name="Hamelin R.C."/>
            <person name="Henrissat B."/>
            <person name="Kabir M.S."/>
            <person name="Jashni M.K."/>
            <person name="Kema G."/>
            <person name="Klaubauf S."/>
            <person name="Lapidus A."/>
            <person name="Levasseur A."/>
            <person name="Lindquist E."/>
            <person name="Mehrabi R."/>
            <person name="Ohm R.A."/>
            <person name="Owen T.J."/>
            <person name="Salamov A."/>
            <person name="Schwelm A."/>
            <person name="Schijlen E."/>
            <person name="Sun H."/>
            <person name="van den Burg H.A."/>
            <person name="van Ham R.C.H.J."/>
            <person name="Zhang S."/>
            <person name="Goodwin S.B."/>
            <person name="Grigoriev I.V."/>
            <person name="Collemare J."/>
            <person name="Bradshaw R.E."/>
        </authorList>
    </citation>
    <scope>NUCLEOTIDE SEQUENCE [LARGE SCALE GENOMIC DNA]</scope>
    <source>
        <strain evidence="2">NZE10 / CBS 128990</strain>
    </source>
</reference>
<dbReference type="EMBL" id="KB446544">
    <property type="protein sequence ID" value="EME39779.1"/>
    <property type="molecule type" value="Genomic_DNA"/>
</dbReference>
<reference evidence="1 2" key="2">
    <citation type="journal article" date="2012" name="PLoS Pathog.">
        <title>Diverse lifestyles and strategies of plant pathogenesis encoded in the genomes of eighteen Dothideomycetes fungi.</title>
        <authorList>
            <person name="Ohm R.A."/>
            <person name="Feau N."/>
            <person name="Henrissat B."/>
            <person name="Schoch C.L."/>
            <person name="Horwitz B.A."/>
            <person name="Barry K.W."/>
            <person name="Condon B.J."/>
            <person name="Copeland A.C."/>
            <person name="Dhillon B."/>
            <person name="Glaser F."/>
            <person name="Hesse C.N."/>
            <person name="Kosti I."/>
            <person name="LaButti K."/>
            <person name="Lindquist E.A."/>
            <person name="Lucas S."/>
            <person name="Salamov A.A."/>
            <person name="Bradshaw R.E."/>
            <person name="Ciuffetti L."/>
            <person name="Hamelin R.C."/>
            <person name="Kema G.H.J."/>
            <person name="Lawrence C."/>
            <person name="Scott J.A."/>
            <person name="Spatafora J.W."/>
            <person name="Turgeon B.G."/>
            <person name="de Wit P.J.G.M."/>
            <person name="Zhong S."/>
            <person name="Goodwin S.B."/>
            <person name="Grigoriev I.V."/>
        </authorList>
    </citation>
    <scope>NUCLEOTIDE SEQUENCE [LARGE SCALE GENOMIC DNA]</scope>
    <source>
        <strain evidence="2">NZE10 / CBS 128990</strain>
    </source>
</reference>
<evidence type="ECO:0000313" key="1">
    <source>
        <dbReference type="EMBL" id="EME39779.1"/>
    </source>
</evidence>
<sequence length="381" mass="43644">MPFDKESGQIFREETVRVERRRCRCSPDKLRQGRKPPAHDTCHTNRSLQDMAVRTLLRNLQSLDEDTLRPVPLPILERLWSIIKHHLLDSVRLWQLFASVGGLGVFKMRSWSQSDSDCQYHGLKDSIKWATSTSIHWLTDLTLVELNCSIDDLMYINELRNLHNLVVQAGGNDRSHLSDSMLHEWAYSTRRYGTLSYLQTMFLAGQNITSWSLQYLDQFPSLDTFCAYRCRFGDYRDVDKTARQAGWSLGKSAGAFGHHAESIQRRSSQPLSNADSWLQLVCRYIEHRRSTEQLPFSELPHLGLSYGRTGKKSQTGEHFSAASGDCFCFERTPGDKLPKAETAMASTQQADVVPQGKLTAKRRKLKDGKSIDLSRHIFFDE</sequence>
<dbReference type="OMA" id="FAWVHES"/>
<keyword evidence="2" id="KW-1185">Reference proteome</keyword>
<dbReference type="OrthoDB" id="5273928at2759"/>
<accession>N1PCN7</accession>
<organism evidence="1 2">
    <name type="scientific">Dothistroma septosporum (strain NZE10 / CBS 128990)</name>
    <name type="common">Red band needle blight fungus</name>
    <name type="synonym">Mycosphaerella pini</name>
    <dbReference type="NCBI Taxonomy" id="675120"/>
    <lineage>
        <taxon>Eukaryota</taxon>
        <taxon>Fungi</taxon>
        <taxon>Dikarya</taxon>
        <taxon>Ascomycota</taxon>
        <taxon>Pezizomycotina</taxon>
        <taxon>Dothideomycetes</taxon>
        <taxon>Dothideomycetidae</taxon>
        <taxon>Mycosphaerellales</taxon>
        <taxon>Mycosphaerellaceae</taxon>
        <taxon>Dothistroma</taxon>
    </lineage>
</organism>
<dbReference type="Proteomes" id="UP000016933">
    <property type="component" value="Unassembled WGS sequence"/>
</dbReference>
<evidence type="ECO:0000313" key="2">
    <source>
        <dbReference type="Proteomes" id="UP000016933"/>
    </source>
</evidence>
<dbReference type="eggNOG" id="ENOG502SDT6">
    <property type="taxonomic scope" value="Eukaryota"/>
</dbReference>
<dbReference type="HOGENOM" id="CLU_725667_0_0_1"/>
<gene>
    <name evidence="1" type="ORF">DOTSEDRAFT_91168</name>
</gene>
<name>N1PCN7_DOTSN</name>
<dbReference type="AlphaFoldDB" id="N1PCN7"/>
<protein>
    <submittedName>
        <fullName evidence="1">Uncharacterized protein</fullName>
    </submittedName>
</protein>
<proteinExistence type="predicted"/>